<reference evidence="5 6" key="1">
    <citation type="submission" date="2022-11" db="EMBL/GenBank/DDBJ databases">
        <title>Mycobacterium sp. nov.</title>
        <authorList>
            <person name="Papic B."/>
            <person name="Spicic S."/>
            <person name="Duvnjak S."/>
        </authorList>
    </citation>
    <scope>NUCLEOTIDE SEQUENCE [LARGE SCALE GENOMIC DNA]</scope>
    <source>
        <strain evidence="5 6">CVI_P4</strain>
    </source>
</reference>
<keyword evidence="6" id="KW-1185">Reference proteome</keyword>
<organism evidence="5 6">
    <name type="scientific">Mycobacterium pinniadriaticum</name>
    <dbReference type="NCBI Taxonomy" id="2994102"/>
    <lineage>
        <taxon>Bacteria</taxon>
        <taxon>Bacillati</taxon>
        <taxon>Actinomycetota</taxon>
        <taxon>Actinomycetes</taxon>
        <taxon>Mycobacteriales</taxon>
        <taxon>Mycobacteriaceae</taxon>
        <taxon>Mycobacterium</taxon>
    </lineage>
</organism>
<dbReference type="RefSeq" id="WP_266000349.1">
    <property type="nucleotide sequence ID" value="NZ_JAPJDN010000041.1"/>
</dbReference>
<dbReference type="Pfam" id="PF11887">
    <property type="entry name" value="Mce4_CUP1"/>
    <property type="match status" value="1"/>
</dbReference>
<evidence type="ECO:0000259" key="3">
    <source>
        <dbReference type="Pfam" id="PF02470"/>
    </source>
</evidence>
<keyword evidence="2" id="KW-1133">Transmembrane helix</keyword>
<gene>
    <name evidence="5" type="ORF">ORI27_27820</name>
</gene>
<dbReference type="InterPro" id="IPR052336">
    <property type="entry name" value="MlaD_Phospholipid_Transporter"/>
</dbReference>
<dbReference type="InterPro" id="IPR005693">
    <property type="entry name" value="Mce"/>
</dbReference>
<protein>
    <submittedName>
        <fullName evidence="5">MlaD family protein</fullName>
    </submittedName>
</protein>
<accession>A0ABT3SLV2</accession>
<comment type="caution">
    <text evidence="5">The sequence shown here is derived from an EMBL/GenBank/DDBJ whole genome shotgun (WGS) entry which is preliminary data.</text>
</comment>
<dbReference type="Proteomes" id="UP001300745">
    <property type="component" value="Unassembled WGS sequence"/>
</dbReference>
<dbReference type="PANTHER" id="PTHR33371:SF16">
    <property type="entry name" value="MCE-FAMILY PROTEIN MCE3F"/>
    <property type="match status" value="1"/>
</dbReference>
<keyword evidence="2" id="KW-0472">Membrane</keyword>
<feature type="transmembrane region" description="Helical" evidence="2">
    <location>
        <begin position="12"/>
        <end position="32"/>
    </location>
</feature>
<evidence type="ECO:0000259" key="4">
    <source>
        <dbReference type="Pfam" id="PF11887"/>
    </source>
</evidence>
<evidence type="ECO:0000256" key="2">
    <source>
        <dbReference type="SAM" id="Phobius"/>
    </source>
</evidence>
<dbReference type="NCBIfam" id="TIGR00996">
    <property type="entry name" value="Mtu_fam_mce"/>
    <property type="match status" value="1"/>
</dbReference>
<dbReference type="InterPro" id="IPR024516">
    <property type="entry name" value="Mce_C"/>
</dbReference>
<dbReference type="EMBL" id="JAPJDO010000041">
    <property type="protein sequence ID" value="MCX2940506.1"/>
    <property type="molecule type" value="Genomic_DNA"/>
</dbReference>
<dbReference type="PANTHER" id="PTHR33371">
    <property type="entry name" value="INTERMEMBRANE PHOSPHOLIPID TRANSPORT SYSTEM BINDING PROTEIN MLAD-RELATED"/>
    <property type="match status" value="1"/>
</dbReference>
<sequence length="489" mass="51879">MRLTRRVRIQLVVIGLISLIAGAVMGVGYIGLPSMLFGIGRYEVTMQLPATGGLYKSSNVTYRGQEVGRVTGIRMTDNGVEAVLSLRSSIQIPADLDAQVHSRTAIGEQYVELVPRPDPGESVLKNGDVIPVDRTSIPPDINILLDKTNAGLEAIPRDNLKTVIDEGAAAVGGLGPEISRIVKGSTALAIDAKKNLPGLTNLIDQSKPVLDTQADTSDAIAAWAAHIADITGQVQQQNTSVQGLLQNGPAAADEGRKLFERLQPTLPILLANLTSVSDIAVTYHAGVEQLLVLLPQAIAVLDSSLVPNLGNPSAYAGPFVTFDLNLNVPPPCLTGYLPPSQQRSMAMEDYPDRPPGNVYCRVPQDSPFNVRGARNIPCPTKPGKRAPTAKMCESDEQYVPLNDGYNWKGDPNATTSGQDIPQMPASAPARVPAPPPDQNEPVPPPIAAAQYDPSTGAYVAPDGQLYTQANLAEGGNPQTWQSMLLPPAN</sequence>
<evidence type="ECO:0000313" key="6">
    <source>
        <dbReference type="Proteomes" id="UP001300745"/>
    </source>
</evidence>
<proteinExistence type="predicted"/>
<dbReference type="Pfam" id="PF02470">
    <property type="entry name" value="MlaD"/>
    <property type="match status" value="1"/>
</dbReference>
<feature type="domain" description="Mammalian cell entry C-terminal" evidence="4">
    <location>
        <begin position="123"/>
        <end position="291"/>
    </location>
</feature>
<dbReference type="InterPro" id="IPR003399">
    <property type="entry name" value="Mce/MlaD"/>
</dbReference>
<evidence type="ECO:0000256" key="1">
    <source>
        <dbReference type="SAM" id="MobiDB-lite"/>
    </source>
</evidence>
<feature type="region of interest" description="Disordered" evidence="1">
    <location>
        <begin position="402"/>
        <end position="460"/>
    </location>
</feature>
<evidence type="ECO:0000313" key="5">
    <source>
        <dbReference type="EMBL" id="MCX2940506.1"/>
    </source>
</evidence>
<feature type="domain" description="Mce/MlaD" evidence="3">
    <location>
        <begin position="42"/>
        <end position="115"/>
    </location>
</feature>
<feature type="compositionally biased region" description="Pro residues" evidence="1">
    <location>
        <begin position="431"/>
        <end position="446"/>
    </location>
</feature>
<feature type="region of interest" description="Disordered" evidence="1">
    <location>
        <begin position="370"/>
        <end position="389"/>
    </location>
</feature>
<keyword evidence="2" id="KW-0812">Transmembrane</keyword>
<name>A0ABT3SLV2_9MYCO</name>